<dbReference type="AlphaFoldDB" id="A0A2J7QD58"/>
<accession>A0A2J7QD58</accession>
<organism evidence="2 3">
    <name type="scientific">Cryptotermes secundus</name>
    <dbReference type="NCBI Taxonomy" id="105785"/>
    <lineage>
        <taxon>Eukaryota</taxon>
        <taxon>Metazoa</taxon>
        <taxon>Ecdysozoa</taxon>
        <taxon>Arthropoda</taxon>
        <taxon>Hexapoda</taxon>
        <taxon>Insecta</taxon>
        <taxon>Pterygota</taxon>
        <taxon>Neoptera</taxon>
        <taxon>Polyneoptera</taxon>
        <taxon>Dictyoptera</taxon>
        <taxon>Blattodea</taxon>
        <taxon>Blattoidea</taxon>
        <taxon>Termitoidae</taxon>
        <taxon>Kalotermitidae</taxon>
        <taxon>Cryptotermitinae</taxon>
        <taxon>Cryptotermes</taxon>
    </lineage>
</organism>
<gene>
    <name evidence="2" type="ORF">B7P43_G13964</name>
</gene>
<name>A0A2J7QD58_9NEOP</name>
<sequence>MNHNVTEQSVPYCHSRTQRSAPVGNKVVGKSSYFTGVTILTAAIHNFQTFRSGKQA</sequence>
<evidence type="ECO:0000256" key="1">
    <source>
        <dbReference type="SAM" id="MobiDB-lite"/>
    </source>
</evidence>
<dbReference type="EMBL" id="NEVH01015827">
    <property type="protein sequence ID" value="PNF26515.1"/>
    <property type="molecule type" value="Genomic_DNA"/>
</dbReference>
<proteinExistence type="predicted"/>
<dbReference type="InParanoid" id="A0A2J7QD58"/>
<feature type="region of interest" description="Disordered" evidence="1">
    <location>
        <begin position="1"/>
        <end position="21"/>
    </location>
</feature>
<protein>
    <submittedName>
        <fullName evidence="2">Uncharacterized protein</fullName>
    </submittedName>
</protein>
<evidence type="ECO:0000313" key="3">
    <source>
        <dbReference type="Proteomes" id="UP000235965"/>
    </source>
</evidence>
<comment type="caution">
    <text evidence="2">The sequence shown here is derived from an EMBL/GenBank/DDBJ whole genome shotgun (WGS) entry which is preliminary data.</text>
</comment>
<keyword evidence="3" id="KW-1185">Reference proteome</keyword>
<dbReference type="Proteomes" id="UP000235965">
    <property type="component" value="Unassembled WGS sequence"/>
</dbReference>
<reference evidence="2 3" key="1">
    <citation type="submission" date="2017-12" db="EMBL/GenBank/DDBJ databases">
        <title>Hemimetabolous genomes reveal molecular basis of termite eusociality.</title>
        <authorList>
            <person name="Harrison M.C."/>
            <person name="Jongepier E."/>
            <person name="Robertson H.M."/>
            <person name="Arning N."/>
            <person name="Bitard-Feildel T."/>
            <person name="Chao H."/>
            <person name="Childers C.P."/>
            <person name="Dinh H."/>
            <person name="Doddapaneni H."/>
            <person name="Dugan S."/>
            <person name="Gowin J."/>
            <person name="Greiner C."/>
            <person name="Han Y."/>
            <person name="Hu H."/>
            <person name="Hughes D.S.T."/>
            <person name="Huylmans A.-K."/>
            <person name="Kemena C."/>
            <person name="Kremer L.P.M."/>
            <person name="Lee S.L."/>
            <person name="Lopez-Ezquerra A."/>
            <person name="Mallet L."/>
            <person name="Monroy-Kuhn J.M."/>
            <person name="Moser A."/>
            <person name="Murali S.C."/>
            <person name="Muzny D.M."/>
            <person name="Otani S."/>
            <person name="Piulachs M.-D."/>
            <person name="Poelchau M."/>
            <person name="Qu J."/>
            <person name="Schaub F."/>
            <person name="Wada-Katsumata A."/>
            <person name="Worley K.C."/>
            <person name="Xie Q."/>
            <person name="Ylla G."/>
            <person name="Poulsen M."/>
            <person name="Gibbs R.A."/>
            <person name="Schal C."/>
            <person name="Richards S."/>
            <person name="Belles X."/>
            <person name="Korb J."/>
            <person name="Bornberg-Bauer E."/>
        </authorList>
    </citation>
    <scope>NUCLEOTIDE SEQUENCE [LARGE SCALE GENOMIC DNA]</scope>
    <source>
        <tissue evidence="2">Whole body</tissue>
    </source>
</reference>
<evidence type="ECO:0000313" key="2">
    <source>
        <dbReference type="EMBL" id="PNF26515.1"/>
    </source>
</evidence>